<proteinExistence type="predicted"/>
<dbReference type="AlphaFoldDB" id="A0A0K9PUR2"/>
<evidence type="ECO:0000256" key="1">
    <source>
        <dbReference type="ARBA" id="ARBA00004141"/>
    </source>
</evidence>
<dbReference type="PANTHER" id="PTHR48041:SF111">
    <property type="entry name" value="ABC TRANSPORTER G FAMILY MEMBER 14"/>
    <property type="match status" value="1"/>
</dbReference>
<name>A0A0K9PUR2_ZOSMR</name>
<evidence type="ECO:0000256" key="6">
    <source>
        <dbReference type="SAM" id="Phobius"/>
    </source>
</evidence>
<dbReference type="InterPro" id="IPR050352">
    <property type="entry name" value="ABCG_transporters"/>
</dbReference>
<feature type="domain" description="ABC-2 type transporter transmembrane" evidence="7">
    <location>
        <begin position="11"/>
        <end position="73"/>
    </location>
</feature>
<dbReference type="GO" id="GO:0016020">
    <property type="term" value="C:membrane"/>
    <property type="evidence" value="ECO:0007669"/>
    <property type="project" value="UniProtKB-SubCell"/>
</dbReference>
<reference evidence="9" key="1">
    <citation type="journal article" date="2016" name="Nature">
        <title>The genome of the seagrass Zostera marina reveals angiosperm adaptation to the sea.</title>
        <authorList>
            <person name="Olsen J.L."/>
            <person name="Rouze P."/>
            <person name="Verhelst B."/>
            <person name="Lin Y.-C."/>
            <person name="Bayer T."/>
            <person name="Collen J."/>
            <person name="Dattolo E."/>
            <person name="De Paoli E."/>
            <person name="Dittami S."/>
            <person name="Maumus F."/>
            <person name="Michel G."/>
            <person name="Kersting A."/>
            <person name="Lauritano C."/>
            <person name="Lohaus R."/>
            <person name="Toepel M."/>
            <person name="Tonon T."/>
            <person name="Vanneste K."/>
            <person name="Amirebrahimi M."/>
            <person name="Brakel J."/>
            <person name="Bostroem C."/>
            <person name="Chovatia M."/>
            <person name="Grimwood J."/>
            <person name="Jenkins J.W."/>
            <person name="Jueterbock A."/>
            <person name="Mraz A."/>
            <person name="Stam W.T."/>
            <person name="Tice H."/>
            <person name="Bornberg-Bauer E."/>
            <person name="Green P.J."/>
            <person name="Pearson G.A."/>
            <person name="Procaccini G."/>
            <person name="Duarte C.M."/>
            <person name="Schmutz J."/>
            <person name="Reusch T.B.H."/>
            <person name="Van de Peer Y."/>
        </authorList>
    </citation>
    <scope>NUCLEOTIDE SEQUENCE [LARGE SCALE GENOMIC DNA]</scope>
    <source>
        <strain evidence="9">cv. Finnish</strain>
    </source>
</reference>
<protein>
    <recommendedName>
        <fullName evidence="7">ABC-2 type transporter transmembrane domain-containing protein</fullName>
    </recommendedName>
</protein>
<keyword evidence="9" id="KW-1185">Reference proteome</keyword>
<keyword evidence="4 6" id="KW-1133">Transmembrane helix</keyword>
<accession>A0A0K9PUR2</accession>
<comment type="caution">
    <text evidence="8">The sequence shown here is derived from an EMBL/GenBank/DDBJ whole genome shotgun (WGS) entry which is preliminary data.</text>
</comment>
<sequence length="73" mass="7964">MGSARASIGHRLYRLSSYFLARTAGDLPMELALPTAFTVVIYWMGGLKADTTTFILTLLIVLFAVLVSQSLGR</sequence>
<gene>
    <name evidence="8" type="ORF">ZOSMA_15G00050</name>
</gene>
<organism evidence="8 9">
    <name type="scientific">Zostera marina</name>
    <name type="common">Eelgrass</name>
    <dbReference type="NCBI Taxonomy" id="29655"/>
    <lineage>
        <taxon>Eukaryota</taxon>
        <taxon>Viridiplantae</taxon>
        <taxon>Streptophyta</taxon>
        <taxon>Embryophyta</taxon>
        <taxon>Tracheophyta</taxon>
        <taxon>Spermatophyta</taxon>
        <taxon>Magnoliopsida</taxon>
        <taxon>Liliopsida</taxon>
        <taxon>Zosteraceae</taxon>
        <taxon>Zostera</taxon>
    </lineage>
</organism>
<evidence type="ECO:0000313" key="8">
    <source>
        <dbReference type="EMBL" id="KMZ72669.1"/>
    </source>
</evidence>
<dbReference type="Proteomes" id="UP000036987">
    <property type="component" value="Unassembled WGS sequence"/>
</dbReference>
<dbReference type="STRING" id="29655.A0A0K9PUR2"/>
<keyword evidence="2" id="KW-0813">Transport</keyword>
<dbReference type="GO" id="GO:0140359">
    <property type="term" value="F:ABC-type transporter activity"/>
    <property type="evidence" value="ECO:0007669"/>
    <property type="project" value="InterPro"/>
</dbReference>
<feature type="transmembrane region" description="Helical" evidence="6">
    <location>
        <begin position="51"/>
        <end position="71"/>
    </location>
</feature>
<evidence type="ECO:0000259" key="7">
    <source>
        <dbReference type="Pfam" id="PF01061"/>
    </source>
</evidence>
<dbReference type="InterPro" id="IPR013525">
    <property type="entry name" value="ABC2_TM"/>
</dbReference>
<evidence type="ECO:0000256" key="3">
    <source>
        <dbReference type="ARBA" id="ARBA00022692"/>
    </source>
</evidence>
<dbReference type="EMBL" id="LFYR01000620">
    <property type="protein sequence ID" value="KMZ72669.1"/>
    <property type="molecule type" value="Genomic_DNA"/>
</dbReference>
<evidence type="ECO:0000256" key="5">
    <source>
        <dbReference type="ARBA" id="ARBA00023136"/>
    </source>
</evidence>
<keyword evidence="5 6" id="KW-0472">Membrane</keyword>
<feature type="transmembrane region" description="Helical" evidence="6">
    <location>
        <begin position="27"/>
        <end position="45"/>
    </location>
</feature>
<dbReference type="Pfam" id="PF01061">
    <property type="entry name" value="ABC2_membrane"/>
    <property type="match status" value="1"/>
</dbReference>
<dbReference type="OrthoDB" id="66620at2759"/>
<evidence type="ECO:0000256" key="2">
    <source>
        <dbReference type="ARBA" id="ARBA00022448"/>
    </source>
</evidence>
<evidence type="ECO:0000256" key="4">
    <source>
        <dbReference type="ARBA" id="ARBA00022989"/>
    </source>
</evidence>
<keyword evidence="3 6" id="KW-0812">Transmembrane</keyword>
<evidence type="ECO:0000313" key="9">
    <source>
        <dbReference type="Proteomes" id="UP000036987"/>
    </source>
</evidence>
<dbReference type="PANTHER" id="PTHR48041">
    <property type="entry name" value="ABC TRANSPORTER G FAMILY MEMBER 28"/>
    <property type="match status" value="1"/>
</dbReference>
<comment type="subcellular location">
    <subcellularLocation>
        <location evidence="1">Membrane</location>
        <topology evidence="1">Multi-pass membrane protein</topology>
    </subcellularLocation>
</comment>